<evidence type="ECO:0000256" key="1">
    <source>
        <dbReference type="SAM" id="MobiDB-lite"/>
    </source>
</evidence>
<comment type="caution">
    <text evidence="2">The sequence shown here is derived from an EMBL/GenBank/DDBJ whole genome shotgun (WGS) entry which is preliminary data.</text>
</comment>
<dbReference type="AlphaFoldDB" id="A0A5J9VBW6"/>
<organism evidence="2 3">
    <name type="scientific">Eragrostis curvula</name>
    <name type="common">weeping love grass</name>
    <dbReference type="NCBI Taxonomy" id="38414"/>
    <lineage>
        <taxon>Eukaryota</taxon>
        <taxon>Viridiplantae</taxon>
        <taxon>Streptophyta</taxon>
        <taxon>Embryophyta</taxon>
        <taxon>Tracheophyta</taxon>
        <taxon>Spermatophyta</taxon>
        <taxon>Magnoliopsida</taxon>
        <taxon>Liliopsida</taxon>
        <taxon>Poales</taxon>
        <taxon>Poaceae</taxon>
        <taxon>PACMAD clade</taxon>
        <taxon>Chloridoideae</taxon>
        <taxon>Eragrostideae</taxon>
        <taxon>Eragrostidinae</taxon>
        <taxon>Eragrostis</taxon>
    </lineage>
</organism>
<gene>
    <name evidence="2" type="ORF">EJB05_25263</name>
</gene>
<dbReference type="PANTHER" id="PTHR34835:SF34">
    <property type="entry name" value="OS08G0555500 PROTEIN"/>
    <property type="match status" value="1"/>
</dbReference>
<dbReference type="EMBL" id="RWGY01000011">
    <property type="protein sequence ID" value="TVU33446.1"/>
    <property type="molecule type" value="Genomic_DNA"/>
</dbReference>
<proteinExistence type="predicted"/>
<accession>A0A5J9VBW6</accession>
<protein>
    <submittedName>
        <fullName evidence="2">Uncharacterized protein</fullName>
    </submittedName>
</protein>
<dbReference type="Proteomes" id="UP000324897">
    <property type="component" value="Chromosome 1"/>
</dbReference>
<reference evidence="2 3" key="1">
    <citation type="journal article" date="2019" name="Sci. Rep.">
        <title>A high-quality genome of Eragrostis curvula grass provides insights into Poaceae evolution and supports new strategies to enhance forage quality.</title>
        <authorList>
            <person name="Carballo J."/>
            <person name="Santos B.A.C.M."/>
            <person name="Zappacosta D."/>
            <person name="Garbus I."/>
            <person name="Selva J.P."/>
            <person name="Gallo C.A."/>
            <person name="Diaz A."/>
            <person name="Albertini E."/>
            <person name="Caccamo M."/>
            <person name="Echenique V."/>
        </authorList>
    </citation>
    <scope>NUCLEOTIDE SEQUENCE [LARGE SCALE GENOMIC DNA]</scope>
    <source>
        <strain evidence="3">cv. Victoria</strain>
        <tissue evidence="2">Leaf</tissue>
    </source>
</reference>
<evidence type="ECO:0000313" key="2">
    <source>
        <dbReference type="EMBL" id="TVU33446.1"/>
    </source>
</evidence>
<name>A0A5J9VBW6_9POAL</name>
<evidence type="ECO:0000313" key="3">
    <source>
        <dbReference type="Proteomes" id="UP000324897"/>
    </source>
</evidence>
<dbReference type="Gramene" id="TVU33446">
    <property type="protein sequence ID" value="TVU33446"/>
    <property type="gene ID" value="EJB05_25263"/>
</dbReference>
<keyword evidence="3" id="KW-1185">Reference proteome</keyword>
<feature type="region of interest" description="Disordered" evidence="1">
    <location>
        <begin position="422"/>
        <end position="443"/>
    </location>
</feature>
<dbReference type="OrthoDB" id="694650at2759"/>
<feature type="region of interest" description="Disordered" evidence="1">
    <location>
        <begin position="369"/>
        <end position="391"/>
    </location>
</feature>
<sequence length="443" mass="48170">MDNASTSIVLRDGVKIHVKDADVTLVLGLPHKLDSVSGKKISLSRAAELVKINLGFGKHEDIRMEYIENLLIKDYSGKMSTREKIAFKVAVVLFVDAYFLAPKSSPGRVNHSVLPYLVDPDAIHVVNWSSYVLRVAKEASIKVKHALSTGKKSVSLDCCLLFLEVFYLDNLDTRYNDANPLILPRVAEFPYERIKQIMKEDMQTSKDGKSILFGKLKVKPSDQTVYGSDTSNVSPCEEATDEENKNYVMSRFLEFKEQLDDYRKAYVDQIEDLFVNLDYAMTEYVATACKSANKGVAQECSELTVACVQGQRYPNPISPKISNEQLQTPTLSTPAVSSVYSAGPSFDQSADRESGGCRLFLDGNSIIRSRRTGEKGGGEGLPTTTLPSDRGAGFLMLPGSGAKGKVEGCESQAIRGTLLAGSASTTGRSAMAAARQGGVEGGG</sequence>
<dbReference type="PANTHER" id="PTHR34835">
    <property type="entry name" value="OS07G0283600 PROTEIN-RELATED"/>
    <property type="match status" value="1"/>
</dbReference>